<organism evidence="6 7">
    <name type="scientific">Clavelina lepadiformis</name>
    <name type="common">Light-bulb sea squirt</name>
    <name type="synonym">Ascidia lepadiformis</name>
    <dbReference type="NCBI Taxonomy" id="159417"/>
    <lineage>
        <taxon>Eukaryota</taxon>
        <taxon>Metazoa</taxon>
        <taxon>Chordata</taxon>
        <taxon>Tunicata</taxon>
        <taxon>Ascidiacea</taxon>
        <taxon>Aplousobranchia</taxon>
        <taxon>Clavelinidae</taxon>
        <taxon>Clavelina</taxon>
    </lineage>
</organism>
<dbReference type="PROSITE" id="PS50143">
    <property type="entry name" value="BIR_REPEAT_2"/>
    <property type="match status" value="1"/>
</dbReference>
<evidence type="ECO:0000256" key="5">
    <source>
        <dbReference type="ARBA" id="ARBA00023328"/>
    </source>
</evidence>
<evidence type="ECO:0000313" key="7">
    <source>
        <dbReference type="Proteomes" id="UP001642483"/>
    </source>
</evidence>
<evidence type="ECO:0000256" key="4">
    <source>
        <dbReference type="ARBA" id="ARBA00022833"/>
    </source>
</evidence>
<keyword evidence="5" id="KW-0137">Centromere</keyword>
<protein>
    <recommendedName>
        <fullName evidence="8">Survivin</fullName>
    </recommendedName>
</protein>
<dbReference type="Gene3D" id="1.10.1170.10">
    <property type="entry name" value="Inhibitor Of Apoptosis Protein (2mihbC-IAP-1), Chain A"/>
    <property type="match status" value="1"/>
</dbReference>
<evidence type="ECO:0000256" key="1">
    <source>
        <dbReference type="ARBA" id="ARBA00004584"/>
    </source>
</evidence>
<proteinExistence type="predicted"/>
<keyword evidence="4" id="KW-0862">Zinc</keyword>
<evidence type="ECO:0008006" key="8">
    <source>
        <dbReference type="Google" id="ProtNLM"/>
    </source>
</evidence>
<dbReference type="SUPFAM" id="SSF57924">
    <property type="entry name" value="Inhibitor of apoptosis (IAP) repeat"/>
    <property type="match status" value="1"/>
</dbReference>
<evidence type="ECO:0000313" key="6">
    <source>
        <dbReference type="EMBL" id="CAK8690040.1"/>
    </source>
</evidence>
<dbReference type="EMBL" id="CAWYQH010000112">
    <property type="protein sequence ID" value="CAK8690040.1"/>
    <property type="molecule type" value="Genomic_DNA"/>
</dbReference>
<comment type="caution">
    <text evidence="6">The sequence shown here is derived from an EMBL/GenBank/DDBJ whole genome shotgun (WGS) entry which is preliminary data.</text>
</comment>
<dbReference type="SMART" id="SM00238">
    <property type="entry name" value="BIR"/>
    <property type="match status" value="1"/>
</dbReference>
<accession>A0ABP0GEN0</accession>
<evidence type="ECO:0000256" key="2">
    <source>
        <dbReference type="ARBA" id="ARBA00022723"/>
    </source>
</evidence>
<reference evidence="6 7" key="1">
    <citation type="submission" date="2024-02" db="EMBL/GenBank/DDBJ databases">
        <authorList>
            <person name="Daric V."/>
            <person name="Darras S."/>
        </authorList>
    </citation>
    <scope>NUCLEOTIDE SEQUENCE [LARGE SCALE GENOMIC DNA]</scope>
</reference>
<dbReference type="Proteomes" id="UP001642483">
    <property type="component" value="Unassembled WGS sequence"/>
</dbReference>
<dbReference type="InterPro" id="IPR051190">
    <property type="entry name" value="Baculoviral_IAP"/>
</dbReference>
<dbReference type="PANTHER" id="PTHR46771">
    <property type="entry name" value="DETERIN"/>
    <property type="match status" value="1"/>
</dbReference>
<sequence length="139" mass="16087">MSVDQASMFLYTNRFKTFDGWPYTKDDGAKCTAEKLSHSGFFRPNPDSDPDLVRCFVCHKDLEGWEPNDEPESEHKSHSSKCPFLKLKNRNMNDMKMKDFVKLRYNEAIYLISVSGKKAVDDLKHDTKKSLGEFEKQAP</sequence>
<gene>
    <name evidence="6" type="ORF">CVLEPA_LOCUS22685</name>
</gene>
<evidence type="ECO:0000256" key="3">
    <source>
        <dbReference type="ARBA" id="ARBA00022829"/>
    </source>
</evidence>
<keyword evidence="3" id="KW-0159">Chromosome partition</keyword>
<dbReference type="Pfam" id="PF00653">
    <property type="entry name" value="BIR"/>
    <property type="match status" value="1"/>
</dbReference>
<comment type="subcellular location">
    <subcellularLocation>
        <location evidence="1">Chromosome</location>
        <location evidence="1">Centromere</location>
    </subcellularLocation>
</comment>
<keyword evidence="7" id="KW-1185">Reference proteome</keyword>
<dbReference type="InterPro" id="IPR001370">
    <property type="entry name" value="BIR_rpt"/>
</dbReference>
<name>A0ABP0GEN0_CLALP</name>
<dbReference type="PANTHER" id="PTHR46771:SF5">
    <property type="entry name" value="DETERIN"/>
    <property type="match status" value="1"/>
</dbReference>
<keyword evidence="2" id="KW-0479">Metal-binding</keyword>
<dbReference type="CDD" id="cd00022">
    <property type="entry name" value="BIR"/>
    <property type="match status" value="1"/>
</dbReference>